<name>A0AAD9AVT7_9PEZI</name>
<proteinExistence type="predicted"/>
<reference evidence="1" key="1">
    <citation type="submission" date="2023-01" db="EMBL/GenBank/DDBJ databases">
        <title>Colletotrichum chrysophilum M932 genome sequence.</title>
        <authorList>
            <person name="Baroncelli R."/>
        </authorList>
    </citation>
    <scope>NUCLEOTIDE SEQUENCE</scope>
    <source>
        <strain evidence="1">M932</strain>
    </source>
</reference>
<dbReference type="Proteomes" id="UP001243330">
    <property type="component" value="Unassembled WGS sequence"/>
</dbReference>
<protein>
    <submittedName>
        <fullName evidence="1">Uncharacterized protein</fullName>
    </submittedName>
</protein>
<gene>
    <name evidence="1" type="ORF">CCHR01_04670</name>
</gene>
<dbReference type="AlphaFoldDB" id="A0AAD9AVT7"/>
<dbReference type="EMBL" id="JAQOWY010000069">
    <property type="protein sequence ID" value="KAK1852709.1"/>
    <property type="molecule type" value="Genomic_DNA"/>
</dbReference>
<keyword evidence="2" id="KW-1185">Reference proteome</keyword>
<accession>A0AAD9AVT7</accession>
<evidence type="ECO:0000313" key="2">
    <source>
        <dbReference type="Proteomes" id="UP001243330"/>
    </source>
</evidence>
<organism evidence="1 2">
    <name type="scientific">Colletotrichum chrysophilum</name>
    <dbReference type="NCBI Taxonomy" id="1836956"/>
    <lineage>
        <taxon>Eukaryota</taxon>
        <taxon>Fungi</taxon>
        <taxon>Dikarya</taxon>
        <taxon>Ascomycota</taxon>
        <taxon>Pezizomycotina</taxon>
        <taxon>Sordariomycetes</taxon>
        <taxon>Hypocreomycetidae</taxon>
        <taxon>Glomerellales</taxon>
        <taxon>Glomerellaceae</taxon>
        <taxon>Colletotrichum</taxon>
        <taxon>Colletotrichum gloeosporioides species complex</taxon>
    </lineage>
</organism>
<evidence type="ECO:0000313" key="1">
    <source>
        <dbReference type="EMBL" id="KAK1852709.1"/>
    </source>
</evidence>
<sequence length="89" mass="9840">MDDLMEGVWSWSVDTGDTLLGVVQVVDFRQMHFAVFRPKSGRGGPEKRVRAGRGHGMAAMRSIHCGLERSIARWSAGISETLLVADRAR</sequence>
<comment type="caution">
    <text evidence="1">The sequence shown here is derived from an EMBL/GenBank/DDBJ whole genome shotgun (WGS) entry which is preliminary data.</text>
</comment>